<evidence type="ECO:0000313" key="1">
    <source>
        <dbReference type="EMBL" id="AKZ64214.1"/>
    </source>
</evidence>
<dbReference type="SUPFAM" id="SSF56214">
    <property type="entry name" value="4'-phosphopantetheinyl transferase"/>
    <property type="match status" value="1"/>
</dbReference>
<accession>A0ABN4I281</accession>
<organism evidence="1 2">
    <name type="scientific">Herbaspirillum hiltneri N3</name>
    <dbReference type="NCBI Taxonomy" id="1262470"/>
    <lineage>
        <taxon>Bacteria</taxon>
        <taxon>Pseudomonadati</taxon>
        <taxon>Pseudomonadota</taxon>
        <taxon>Betaproteobacteria</taxon>
        <taxon>Burkholderiales</taxon>
        <taxon>Oxalobacteraceae</taxon>
        <taxon>Herbaspirillum</taxon>
    </lineage>
</organism>
<dbReference type="EMBL" id="CP011409">
    <property type="protein sequence ID" value="AKZ64214.1"/>
    <property type="molecule type" value="Genomic_DNA"/>
</dbReference>
<protein>
    <recommendedName>
        <fullName evidence="3">4'-phosphopantetheinyl transferase domain-containing protein</fullName>
    </recommendedName>
</protein>
<dbReference type="Proteomes" id="UP000063429">
    <property type="component" value="Chromosome"/>
</dbReference>
<proteinExistence type="predicted"/>
<name>A0ABN4I281_9BURK</name>
<keyword evidence="2" id="KW-1185">Reference proteome</keyword>
<dbReference type="InterPro" id="IPR037143">
    <property type="entry name" value="4-PPantetheinyl_Trfase_dom_sf"/>
</dbReference>
<reference evidence="2" key="1">
    <citation type="journal article" date="2015" name="Genome Announc.">
        <title>Complete Genome Sequence of Herbaspirillum hiltneri N3 (DSM 17495), Isolated from Surface-Sterilized Wheat Roots.</title>
        <authorList>
            <person name="Guizelini D."/>
            <person name="Saizaki P.M."/>
            <person name="Coimbra N.A."/>
            <person name="Weiss V.A."/>
            <person name="Faoro H."/>
            <person name="Sfeir M.Z."/>
            <person name="Baura V.A."/>
            <person name="Monteiro R.A."/>
            <person name="Chubatsu L.S."/>
            <person name="Souza E.M."/>
            <person name="Cruz L.M."/>
            <person name="Pedrosa F.O."/>
            <person name="Raittz R.T."/>
            <person name="Marchaukoski J.N."/>
            <person name="Steffens M.B."/>
        </authorList>
    </citation>
    <scope>NUCLEOTIDE SEQUENCE [LARGE SCALE GENOMIC DNA]</scope>
    <source>
        <strain evidence="2">N3</strain>
    </source>
</reference>
<sequence length="97" mass="10981">MPARDVKELGAAAFDDAGREWLAGLDELRREEGFYRLWNNQEALYKLRGNFTQKTGQISCNTGWNCFAIEHSCLHIGVCAAQELTSFDIIELQTLDV</sequence>
<evidence type="ECO:0008006" key="3">
    <source>
        <dbReference type="Google" id="ProtNLM"/>
    </source>
</evidence>
<gene>
    <name evidence="1" type="ORF">F506_17460</name>
</gene>
<evidence type="ECO:0000313" key="2">
    <source>
        <dbReference type="Proteomes" id="UP000063429"/>
    </source>
</evidence>